<evidence type="ECO:0000259" key="7">
    <source>
        <dbReference type="PROSITE" id="PS50984"/>
    </source>
</evidence>
<proteinExistence type="inferred from homology"/>
<evidence type="ECO:0000256" key="1">
    <source>
        <dbReference type="ARBA" id="ARBA00007953"/>
    </source>
</evidence>
<name>A0AAN9VSC6_9ORTH</name>
<organism evidence="9 10">
    <name type="scientific">Gryllus longicercus</name>
    <dbReference type="NCBI Taxonomy" id="2509291"/>
    <lineage>
        <taxon>Eukaryota</taxon>
        <taxon>Metazoa</taxon>
        <taxon>Ecdysozoa</taxon>
        <taxon>Arthropoda</taxon>
        <taxon>Hexapoda</taxon>
        <taxon>Insecta</taxon>
        <taxon>Pterygota</taxon>
        <taxon>Neoptera</taxon>
        <taxon>Polyneoptera</taxon>
        <taxon>Orthoptera</taxon>
        <taxon>Ensifera</taxon>
        <taxon>Gryllidea</taxon>
        <taxon>Grylloidea</taxon>
        <taxon>Gryllidae</taxon>
        <taxon>Gryllinae</taxon>
        <taxon>Gryllus</taxon>
    </lineage>
</organism>
<dbReference type="NCBIfam" id="TIGR00094">
    <property type="entry name" value="tRNA_TruD_broad"/>
    <property type="match status" value="1"/>
</dbReference>
<dbReference type="GO" id="GO:0003723">
    <property type="term" value="F:RNA binding"/>
    <property type="evidence" value="ECO:0007669"/>
    <property type="project" value="InterPro"/>
</dbReference>
<gene>
    <name evidence="9" type="ORF">R5R35_008393</name>
</gene>
<keyword evidence="3" id="KW-0413">Isomerase</keyword>
<dbReference type="HAMAP" id="MF_01082">
    <property type="entry name" value="TruD"/>
    <property type="match status" value="1"/>
</dbReference>
<evidence type="ECO:0000256" key="2">
    <source>
        <dbReference type="ARBA" id="ARBA00022694"/>
    </source>
</evidence>
<keyword evidence="2" id="KW-0819">tRNA processing</keyword>
<feature type="compositionally biased region" description="Basic and acidic residues" evidence="6">
    <location>
        <begin position="696"/>
        <end position="705"/>
    </location>
</feature>
<feature type="region of interest" description="Disordered" evidence="6">
    <location>
        <begin position="645"/>
        <end position="713"/>
    </location>
</feature>
<dbReference type="InterPro" id="IPR042214">
    <property type="entry name" value="TruD_catalytic"/>
</dbReference>
<feature type="compositionally biased region" description="Basic and acidic residues" evidence="6">
    <location>
        <begin position="673"/>
        <end position="689"/>
    </location>
</feature>
<evidence type="ECO:0000313" key="9">
    <source>
        <dbReference type="EMBL" id="KAK7867215.1"/>
    </source>
</evidence>
<dbReference type="InterPro" id="IPR001374">
    <property type="entry name" value="R3H_dom"/>
</dbReference>
<evidence type="ECO:0000256" key="4">
    <source>
        <dbReference type="ARBA" id="ARBA00036943"/>
    </source>
</evidence>
<keyword evidence="10" id="KW-1185">Reference proteome</keyword>
<evidence type="ECO:0000313" key="10">
    <source>
        <dbReference type="Proteomes" id="UP001378592"/>
    </source>
</evidence>
<dbReference type="Pfam" id="PF01142">
    <property type="entry name" value="TruD"/>
    <property type="match status" value="1"/>
</dbReference>
<feature type="domain" description="TRUD" evidence="7">
    <location>
        <begin position="325"/>
        <end position="565"/>
    </location>
</feature>
<evidence type="ECO:0000256" key="5">
    <source>
        <dbReference type="SAM" id="Coils"/>
    </source>
</evidence>
<protein>
    <recommendedName>
        <fullName evidence="11">Pseudouridylate synthase 7 homolog</fullName>
    </recommendedName>
</protein>
<keyword evidence="5" id="KW-0175">Coiled coil</keyword>
<feature type="compositionally biased region" description="Acidic residues" evidence="6">
    <location>
        <begin position="473"/>
        <end position="485"/>
    </location>
</feature>
<comment type="caution">
    <text evidence="9">The sequence shown here is derived from an EMBL/GenBank/DDBJ whole genome shotgun (WGS) entry which is preliminary data.</text>
</comment>
<evidence type="ECO:0000256" key="6">
    <source>
        <dbReference type="SAM" id="MobiDB-lite"/>
    </source>
</evidence>
<feature type="region of interest" description="Disordered" evidence="6">
    <location>
        <begin position="1"/>
        <end position="30"/>
    </location>
</feature>
<dbReference type="AlphaFoldDB" id="A0AAN9VSC6"/>
<feature type="region of interest" description="Disordered" evidence="6">
    <location>
        <begin position="473"/>
        <end position="492"/>
    </location>
</feature>
<dbReference type="CDD" id="cd02576">
    <property type="entry name" value="PseudoU_synth_ScPUS7"/>
    <property type="match status" value="1"/>
</dbReference>
<sequence length="765" mass="86854">MNRKFRGKSQHRGNRKPFHHTRKDFSSNKKHFHKINVNKASFNNARDGSEGQYLSRLKETDVGITEYISNHEGFNGIIKQRYSDFQVNEIDGNGTIVALTSIELPAVKVPPGNEKLDHEEHLKSVVSVEVFEKIKALLEQSEDEDKNVEIEVTEMNKDDRRKLHSAIKAVGSGQLVSNTKEKEEKKFMVVCKHSSKVKSERSRWPTEYGGDYVYFVLHKENLDTMETVNLIASRLRIKPNMITYAGTKDRRAVTSQMMSILRTEPKRLLDVSSQLYGVSVGNFSFKSKGLKLGDLKGNRFRIALRNVTGSDDQIEKAMASLSEQGFLNYYGLQRFGSSVSVPTHAIGKALLLGDWKLAIELILKPREGEPNHSLARARKIWWETRDATKALKDLPNREKLIEGKLLMGLSQCAANDFVNALENIPRNTRLLYLHSYQSLIWNKVVSRRVKELGIKPIAGDLVFVNENQLEIDPEQEVAEESETTDPADNTSKKDIVRIITEDDLANVLIQDVVMPLPGHEVVYPKNVMKDWYEGILKEDGLSSASLKQTVRKYSVGGAYRKMIIRPDNVKWKTMHYSEPFKTLELSDKEKMENKEAPKDEPDGTYKALLLDFCLPSSTYATMALREILKSDTSSQHQASLNNYHIQKGKGCDDSVEPSEETVNKPSSSSSTKPTEETRSEQNDPTKEISGEIVSVNDEKKEKSEEVMPAESCSIRKEKDWENEVEIGGESRNDENIIRKREIDNNDGDVVEKKIKLDVEEKKSTE</sequence>
<feature type="domain" description="R3H" evidence="8">
    <location>
        <begin position="124"/>
        <end position="194"/>
    </location>
</feature>
<dbReference type="InterPro" id="IPR011760">
    <property type="entry name" value="PsdUridine_synth_TruD_insert"/>
</dbReference>
<comment type="catalytic activity">
    <reaction evidence="4">
        <text>a uridine in tRNA = a pseudouridine in tRNA</text>
        <dbReference type="Rhea" id="RHEA:54572"/>
        <dbReference type="Rhea" id="RHEA-COMP:13339"/>
        <dbReference type="Rhea" id="RHEA-COMP:13934"/>
        <dbReference type="ChEBI" id="CHEBI:65314"/>
        <dbReference type="ChEBI" id="CHEBI:65315"/>
    </reaction>
</comment>
<dbReference type="FunFam" id="3.30.2350.20:FF:000003">
    <property type="entry name" value="Pseudouridylate synthase 7 homolog"/>
    <property type="match status" value="1"/>
</dbReference>
<dbReference type="GO" id="GO:0005634">
    <property type="term" value="C:nucleus"/>
    <property type="evidence" value="ECO:0007669"/>
    <property type="project" value="TreeGrafter"/>
</dbReference>
<dbReference type="SUPFAM" id="SSF55120">
    <property type="entry name" value="Pseudouridine synthase"/>
    <property type="match status" value="1"/>
</dbReference>
<dbReference type="GO" id="GO:0008033">
    <property type="term" value="P:tRNA processing"/>
    <property type="evidence" value="ECO:0007669"/>
    <property type="project" value="UniProtKB-KW"/>
</dbReference>
<accession>A0AAN9VSC6</accession>
<dbReference type="Gene3D" id="3.30.2350.20">
    <property type="entry name" value="TruD, catalytic domain"/>
    <property type="match status" value="2"/>
</dbReference>
<dbReference type="PANTHER" id="PTHR13326:SF31">
    <property type="entry name" value="PSEUDOURIDYLATE SYNTHASE 7 HOMOLOG"/>
    <property type="match status" value="1"/>
</dbReference>
<evidence type="ECO:0000256" key="3">
    <source>
        <dbReference type="ARBA" id="ARBA00023235"/>
    </source>
</evidence>
<dbReference type="GO" id="GO:0001522">
    <property type="term" value="P:pseudouridine synthesis"/>
    <property type="evidence" value="ECO:0007669"/>
    <property type="project" value="InterPro"/>
</dbReference>
<dbReference type="PROSITE" id="PS51061">
    <property type="entry name" value="R3H"/>
    <property type="match status" value="1"/>
</dbReference>
<comment type="similarity">
    <text evidence="1">Belongs to the pseudouridine synthase TruD family.</text>
</comment>
<dbReference type="Proteomes" id="UP001378592">
    <property type="component" value="Unassembled WGS sequence"/>
</dbReference>
<evidence type="ECO:0008006" key="11">
    <source>
        <dbReference type="Google" id="ProtNLM"/>
    </source>
</evidence>
<dbReference type="PROSITE" id="PS50984">
    <property type="entry name" value="TRUD"/>
    <property type="match status" value="1"/>
</dbReference>
<dbReference type="InterPro" id="IPR001656">
    <property type="entry name" value="PsdUridine_synth_TruD"/>
</dbReference>
<feature type="compositionally biased region" description="Low complexity" evidence="6">
    <location>
        <begin position="663"/>
        <end position="672"/>
    </location>
</feature>
<evidence type="ECO:0000259" key="8">
    <source>
        <dbReference type="PROSITE" id="PS51061"/>
    </source>
</evidence>
<dbReference type="EMBL" id="JAZDUA010000125">
    <property type="protein sequence ID" value="KAK7867215.1"/>
    <property type="molecule type" value="Genomic_DNA"/>
</dbReference>
<feature type="coiled-coil region" evidence="5">
    <location>
        <begin position="131"/>
        <end position="158"/>
    </location>
</feature>
<dbReference type="InterPro" id="IPR020103">
    <property type="entry name" value="PsdUridine_synth_cat_dom_sf"/>
</dbReference>
<dbReference type="GO" id="GO:0009982">
    <property type="term" value="F:pseudouridine synthase activity"/>
    <property type="evidence" value="ECO:0007669"/>
    <property type="project" value="InterPro"/>
</dbReference>
<dbReference type="PANTHER" id="PTHR13326">
    <property type="entry name" value="TRNA PSEUDOURIDINE SYNTHASE D"/>
    <property type="match status" value="1"/>
</dbReference>
<reference evidence="9 10" key="1">
    <citation type="submission" date="2024-03" db="EMBL/GenBank/DDBJ databases">
        <title>The genome assembly and annotation of the cricket Gryllus longicercus Weissman &amp; Gray.</title>
        <authorList>
            <person name="Szrajer S."/>
            <person name="Gray D."/>
            <person name="Ylla G."/>
        </authorList>
    </citation>
    <scope>NUCLEOTIDE SEQUENCE [LARGE SCALE GENOMIC DNA]</scope>
    <source>
        <strain evidence="9">DAG 2021-001</strain>
        <tissue evidence="9">Whole body minus gut</tissue>
    </source>
</reference>